<dbReference type="PROSITE" id="PS50172">
    <property type="entry name" value="BRCT"/>
    <property type="match status" value="1"/>
</dbReference>
<dbReference type="OrthoDB" id="10445417at2759"/>
<dbReference type="SUPFAM" id="SSF52113">
    <property type="entry name" value="BRCT domain"/>
    <property type="match status" value="1"/>
</dbReference>
<gene>
    <name evidence="2" type="ORF">C3L33_23531</name>
</gene>
<proteinExistence type="predicted"/>
<dbReference type="AlphaFoldDB" id="A0A6A4KLZ2"/>
<reference evidence="2" key="1">
    <citation type="journal article" date="2019" name="Genome Biol. Evol.">
        <title>The Rhododendron genome and chromosomal organization provide insight into shared whole-genome duplications across the heath family (Ericaceae).</title>
        <authorList>
            <person name="Soza V.L."/>
            <person name="Lindsley D."/>
            <person name="Waalkes A."/>
            <person name="Ramage E."/>
            <person name="Patwardhan R.P."/>
            <person name="Burton J.N."/>
            <person name="Adey A."/>
            <person name="Kumar A."/>
            <person name="Qiu R."/>
            <person name="Shendure J."/>
            <person name="Hall B."/>
        </authorList>
    </citation>
    <scope>NUCLEOTIDE SEQUENCE</scope>
    <source>
        <strain evidence="2">RSF 1966-606</strain>
    </source>
</reference>
<feature type="domain" description="BRCT" evidence="1">
    <location>
        <begin position="14"/>
        <end position="65"/>
    </location>
</feature>
<dbReference type="InterPro" id="IPR036420">
    <property type="entry name" value="BRCT_dom_sf"/>
</dbReference>
<dbReference type="EMBL" id="QEFC01010002">
    <property type="protein sequence ID" value="KAE9444571.1"/>
    <property type="molecule type" value="Genomic_DNA"/>
</dbReference>
<feature type="non-terminal residue" evidence="2">
    <location>
        <position position="1"/>
    </location>
</feature>
<evidence type="ECO:0000313" key="2">
    <source>
        <dbReference type="EMBL" id="KAE9444571.1"/>
    </source>
</evidence>
<protein>
    <recommendedName>
        <fullName evidence="1">BRCT domain-containing protein</fullName>
    </recommendedName>
</protein>
<comment type="caution">
    <text evidence="2">The sequence shown here is derived from an EMBL/GenBank/DDBJ whole genome shotgun (WGS) entry which is preliminary data.</text>
</comment>
<dbReference type="InterPro" id="IPR001357">
    <property type="entry name" value="BRCT_dom"/>
</dbReference>
<name>A0A6A4KLZ2_9ERIC</name>
<feature type="non-terminal residue" evidence="2">
    <location>
        <position position="65"/>
    </location>
</feature>
<dbReference type="Gene3D" id="3.40.50.10190">
    <property type="entry name" value="BRCT domain"/>
    <property type="match status" value="1"/>
</dbReference>
<dbReference type="Pfam" id="PF00533">
    <property type="entry name" value="BRCT"/>
    <property type="match status" value="1"/>
</dbReference>
<accession>A0A6A4KLZ2</accession>
<sequence>MAPKRTNKQSPPSDPDGMFAGMAVFLAETGVQPRRLQIWKQKLEQMGASIEDRLSKKVTHVFAMN</sequence>
<evidence type="ECO:0000259" key="1">
    <source>
        <dbReference type="PROSITE" id="PS50172"/>
    </source>
</evidence>
<organism evidence="2">
    <name type="scientific">Rhododendron williamsianum</name>
    <dbReference type="NCBI Taxonomy" id="262921"/>
    <lineage>
        <taxon>Eukaryota</taxon>
        <taxon>Viridiplantae</taxon>
        <taxon>Streptophyta</taxon>
        <taxon>Embryophyta</taxon>
        <taxon>Tracheophyta</taxon>
        <taxon>Spermatophyta</taxon>
        <taxon>Magnoliopsida</taxon>
        <taxon>eudicotyledons</taxon>
        <taxon>Gunneridae</taxon>
        <taxon>Pentapetalae</taxon>
        <taxon>asterids</taxon>
        <taxon>Ericales</taxon>
        <taxon>Ericaceae</taxon>
        <taxon>Ericoideae</taxon>
        <taxon>Rhodoreae</taxon>
        <taxon>Rhododendron</taxon>
    </lineage>
</organism>